<feature type="region of interest" description="Disordered" evidence="1">
    <location>
        <begin position="287"/>
        <end position="310"/>
    </location>
</feature>
<comment type="caution">
    <text evidence="3">The sequence shown here is derived from an EMBL/GenBank/DDBJ whole genome shotgun (WGS) entry which is preliminary data.</text>
</comment>
<dbReference type="GO" id="GO:0071978">
    <property type="term" value="P:bacterial-type flagellum-dependent swarming motility"/>
    <property type="evidence" value="ECO:0007669"/>
    <property type="project" value="TreeGrafter"/>
</dbReference>
<accession>A0A438AKV2</accession>
<proteinExistence type="predicted"/>
<feature type="domain" description="Flagellar motor switch protein FliN-like C-terminal" evidence="2">
    <location>
        <begin position="219"/>
        <end position="287"/>
    </location>
</feature>
<reference evidence="3 4" key="1">
    <citation type="submission" date="2018-11" db="EMBL/GenBank/DDBJ databases">
        <title>Mesobaculum littorinae gen. nov., sp. nov., isolated from Littorina scabra that represents a novel genus of the order Rhodobacteraceae.</title>
        <authorList>
            <person name="Li F."/>
        </authorList>
    </citation>
    <scope>NUCLEOTIDE SEQUENCE [LARGE SCALE GENOMIC DNA]</scope>
    <source>
        <strain evidence="3 4">M0103</strain>
    </source>
</reference>
<name>A0A438AKV2_9RHOB</name>
<evidence type="ECO:0000259" key="2">
    <source>
        <dbReference type="Pfam" id="PF01052"/>
    </source>
</evidence>
<dbReference type="AlphaFoldDB" id="A0A438AKV2"/>
<dbReference type="InterPro" id="IPR036429">
    <property type="entry name" value="SpoA-like_sf"/>
</dbReference>
<dbReference type="OrthoDB" id="7824563at2"/>
<keyword evidence="3" id="KW-0969">Cilium</keyword>
<dbReference type="GO" id="GO:0050918">
    <property type="term" value="P:positive chemotaxis"/>
    <property type="evidence" value="ECO:0007669"/>
    <property type="project" value="TreeGrafter"/>
</dbReference>
<evidence type="ECO:0000313" key="4">
    <source>
        <dbReference type="Proteomes" id="UP000285908"/>
    </source>
</evidence>
<dbReference type="Pfam" id="PF01052">
    <property type="entry name" value="FliMN_C"/>
    <property type="match status" value="1"/>
</dbReference>
<evidence type="ECO:0000256" key="1">
    <source>
        <dbReference type="SAM" id="MobiDB-lite"/>
    </source>
</evidence>
<keyword evidence="4" id="KW-1185">Reference proteome</keyword>
<dbReference type="Gene3D" id="2.30.330.10">
    <property type="entry name" value="SpoA-like"/>
    <property type="match status" value="1"/>
</dbReference>
<dbReference type="Proteomes" id="UP000285908">
    <property type="component" value="Unassembled WGS sequence"/>
</dbReference>
<dbReference type="PANTHER" id="PTHR30034:SF6">
    <property type="entry name" value="YOP PROTEINS TRANSLOCATION PROTEIN Q"/>
    <property type="match status" value="1"/>
</dbReference>
<dbReference type="EMBL" id="RQXX01000001">
    <property type="protein sequence ID" value="RVV99312.1"/>
    <property type="molecule type" value="Genomic_DNA"/>
</dbReference>
<sequence>MSRQAGEALRRKIAATRRDDPLQDDVVLRAWRMALARGLSDSAGLHATVTDNVTAEMMPHDIAALPEEGDLIALLENDSGRFGFAILDPQVLTGIIESLTMGRVTARAPKTRAPTPTDATMVADALDRVLALFQKSLRDHDMSDPALGFRFATRIEQGAALALKLEDAPHEMLTLSLSLAGGVRRGSMRLGFPPEWAAGQGADPKAEAEEQWRDRMETAVMASTVTLDARIGRIRMPIDEVMGLTPGATLPLLRSDLGRVRLQSNDGRRVGEGQLGQAGGFRAVRLHGPDAPADEPADWAPPPLPGIAEY</sequence>
<dbReference type="RefSeq" id="WP_127904754.1">
    <property type="nucleotide sequence ID" value="NZ_RQXX01000001.1"/>
</dbReference>
<keyword evidence="3" id="KW-0282">Flagellum</keyword>
<keyword evidence="3" id="KW-0966">Cell projection</keyword>
<organism evidence="3 4">
    <name type="scientific">Mesobaculum littorinae</name>
    <dbReference type="NCBI Taxonomy" id="2486419"/>
    <lineage>
        <taxon>Bacteria</taxon>
        <taxon>Pseudomonadati</taxon>
        <taxon>Pseudomonadota</taxon>
        <taxon>Alphaproteobacteria</taxon>
        <taxon>Rhodobacterales</taxon>
        <taxon>Roseobacteraceae</taxon>
        <taxon>Mesobaculum</taxon>
    </lineage>
</organism>
<evidence type="ECO:0000313" key="3">
    <source>
        <dbReference type="EMBL" id="RVV99312.1"/>
    </source>
</evidence>
<feature type="compositionally biased region" description="Pro residues" evidence="1">
    <location>
        <begin position="299"/>
        <end position="310"/>
    </location>
</feature>
<dbReference type="PANTHER" id="PTHR30034">
    <property type="entry name" value="FLAGELLAR MOTOR SWITCH PROTEIN FLIM"/>
    <property type="match status" value="1"/>
</dbReference>
<dbReference type="InterPro" id="IPR001543">
    <property type="entry name" value="FliN-like_C"/>
</dbReference>
<dbReference type="SUPFAM" id="SSF101801">
    <property type="entry name" value="Surface presentation of antigens (SPOA)"/>
    <property type="match status" value="1"/>
</dbReference>
<protein>
    <submittedName>
        <fullName evidence="3">Flagellar motor switch protein FliM</fullName>
    </submittedName>
</protein>
<gene>
    <name evidence="3" type="ORF">EKE94_01035</name>
</gene>